<dbReference type="Pfam" id="PF01451">
    <property type="entry name" value="LMWPc"/>
    <property type="match status" value="1"/>
</dbReference>
<accession>A0A1M7J0P7</accession>
<dbReference type="SMART" id="SM00226">
    <property type="entry name" value="LMWPc"/>
    <property type="match status" value="1"/>
</dbReference>
<name>A0A1M7J0P7_9FIRM</name>
<feature type="active site" description="Nucleophile" evidence="4">
    <location>
        <position position="11"/>
    </location>
</feature>
<dbReference type="PANTHER" id="PTHR11717">
    <property type="entry name" value="LOW MOLECULAR WEIGHT PROTEIN TYROSINE PHOSPHATASE"/>
    <property type="match status" value="1"/>
</dbReference>
<feature type="active site" evidence="4">
    <location>
        <position position="17"/>
    </location>
</feature>
<dbReference type="GO" id="GO:0004725">
    <property type="term" value="F:protein tyrosine phosphatase activity"/>
    <property type="evidence" value="ECO:0007669"/>
    <property type="project" value="InterPro"/>
</dbReference>
<evidence type="ECO:0000256" key="4">
    <source>
        <dbReference type="PIRSR" id="PIRSR617867-1"/>
    </source>
</evidence>
<dbReference type="SUPFAM" id="SSF52788">
    <property type="entry name" value="Phosphotyrosine protein phosphatases I"/>
    <property type="match status" value="1"/>
</dbReference>
<dbReference type="PANTHER" id="PTHR11717:SF31">
    <property type="entry name" value="LOW MOLECULAR WEIGHT PROTEIN-TYROSINE-PHOSPHATASE ETP-RELATED"/>
    <property type="match status" value="1"/>
</dbReference>
<dbReference type="InterPro" id="IPR036196">
    <property type="entry name" value="Ptyr_pPase_sf"/>
</dbReference>
<evidence type="ECO:0000259" key="5">
    <source>
        <dbReference type="SMART" id="SM00226"/>
    </source>
</evidence>
<dbReference type="InterPro" id="IPR017867">
    <property type="entry name" value="Tyr_phospatase_low_mol_wt"/>
</dbReference>
<dbReference type="Proteomes" id="UP000184038">
    <property type="component" value="Unassembled WGS sequence"/>
</dbReference>
<gene>
    <name evidence="6" type="ORF">SAMN02746066_02042</name>
</gene>
<dbReference type="CDD" id="cd16344">
    <property type="entry name" value="LMWPAP"/>
    <property type="match status" value="1"/>
</dbReference>
<feature type="active site" description="Proton donor" evidence="4">
    <location>
        <position position="119"/>
    </location>
</feature>
<comment type="similarity">
    <text evidence="1">Belongs to the low molecular weight phosphotyrosine protein phosphatase family.</text>
</comment>
<dbReference type="PRINTS" id="PR00719">
    <property type="entry name" value="LMWPTPASE"/>
</dbReference>
<keyword evidence="3" id="KW-0904">Protein phosphatase</keyword>
<dbReference type="InterPro" id="IPR050438">
    <property type="entry name" value="LMW_PTPase"/>
</dbReference>
<organism evidence="6 7">
    <name type="scientific">Anaerosporobacter mobilis DSM 15930</name>
    <dbReference type="NCBI Taxonomy" id="1120996"/>
    <lineage>
        <taxon>Bacteria</taxon>
        <taxon>Bacillati</taxon>
        <taxon>Bacillota</taxon>
        <taxon>Clostridia</taxon>
        <taxon>Lachnospirales</taxon>
        <taxon>Lachnospiraceae</taxon>
        <taxon>Anaerosporobacter</taxon>
    </lineage>
</organism>
<evidence type="ECO:0000313" key="7">
    <source>
        <dbReference type="Proteomes" id="UP000184038"/>
    </source>
</evidence>
<reference evidence="6 7" key="1">
    <citation type="submission" date="2016-11" db="EMBL/GenBank/DDBJ databases">
        <authorList>
            <person name="Jaros S."/>
            <person name="Januszkiewicz K."/>
            <person name="Wedrychowicz H."/>
        </authorList>
    </citation>
    <scope>NUCLEOTIDE SEQUENCE [LARGE SCALE GENOMIC DNA]</scope>
    <source>
        <strain evidence="6 7">DSM 15930</strain>
    </source>
</reference>
<dbReference type="OrthoDB" id="9784339at2"/>
<keyword evidence="7" id="KW-1185">Reference proteome</keyword>
<proteinExistence type="inferred from homology"/>
<evidence type="ECO:0000256" key="3">
    <source>
        <dbReference type="ARBA" id="ARBA00022912"/>
    </source>
</evidence>
<dbReference type="AlphaFoldDB" id="A0A1M7J0P7"/>
<dbReference type="STRING" id="1120996.SAMN02746066_02042"/>
<evidence type="ECO:0000256" key="2">
    <source>
        <dbReference type="ARBA" id="ARBA00022801"/>
    </source>
</evidence>
<dbReference type="EMBL" id="FRCP01000010">
    <property type="protein sequence ID" value="SHM46017.1"/>
    <property type="molecule type" value="Genomic_DNA"/>
</dbReference>
<dbReference type="InterPro" id="IPR023485">
    <property type="entry name" value="Ptyr_pPase"/>
</dbReference>
<dbReference type="Gene3D" id="3.40.50.2300">
    <property type="match status" value="1"/>
</dbReference>
<sequence>MIKYERLIFVCTGNTCRGPMAEMIFRSLDTESDMEVMSRGLVVLFPEPSNPKADTVLRNHNLSIGDHISKPLVPEDIDEDTLILTMTLEQKEKVQRDYENCVNVYTLKEFIGEEGDVSDPYGKSLTDYEECYVELARLIKKTVYKLNEED</sequence>
<keyword evidence="2" id="KW-0378">Hydrolase</keyword>
<evidence type="ECO:0000313" key="6">
    <source>
        <dbReference type="EMBL" id="SHM46017.1"/>
    </source>
</evidence>
<evidence type="ECO:0000256" key="1">
    <source>
        <dbReference type="ARBA" id="ARBA00011063"/>
    </source>
</evidence>
<feature type="domain" description="Phosphotyrosine protein phosphatase I" evidence="5">
    <location>
        <begin position="5"/>
        <end position="145"/>
    </location>
</feature>
<dbReference type="RefSeq" id="WP_073287077.1">
    <property type="nucleotide sequence ID" value="NZ_FRCP01000010.1"/>
</dbReference>
<protein>
    <submittedName>
        <fullName evidence="6">Protein-tyrosine phosphatase</fullName>
    </submittedName>
</protein>